<dbReference type="AlphaFoldDB" id="A0A5B0VEK3"/>
<dbReference type="RefSeq" id="WP_149600758.1">
    <property type="nucleotide sequence ID" value="NZ_VTUU01000006.1"/>
</dbReference>
<evidence type="ECO:0000313" key="1">
    <source>
        <dbReference type="EMBL" id="KAA1172798.1"/>
    </source>
</evidence>
<name>A0A5B0VEK3_9GAMM</name>
<dbReference type="EMBL" id="VTUU01000006">
    <property type="protein sequence ID" value="KAA1172798.1"/>
    <property type="molecule type" value="Genomic_DNA"/>
</dbReference>
<gene>
    <name evidence="1" type="ORF">FWJ25_13370</name>
</gene>
<dbReference type="Proteomes" id="UP000323161">
    <property type="component" value="Unassembled WGS sequence"/>
</dbReference>
<evidence type="ECO:0000313" key="2">
    <source>
        <dbReference type="Proteomes" id="UP000323161"/>
    </source>
</evidence>
<sequence>MATIEVDFEVFKELTVRRESELMTENDVIRLLLGLDDPASKPTAGNETTGGNPWVCKGVAFPHGTEFRATYKGQMYTGVVAEGALVVQGKRFASPSSAAVSITGNPVNGWRFWECLLPGEKHWKVIAELRN</sequence>
<comment type="caution">
    <text evidence="1">The sequence shown here is derived from an EMBL/GenBank/DDBJ whole genome shotgun (WGS) entry which is preliminary data.</text>
</comment>
<keyword evidence="2" id="KW-1185">Reference proteome</keyword>
<proteinExistence type="predicted"/>
<organism evidence="1 2">
    <name type="scientific">Marinobacter salinexigens</name>
    <dbReference type="NCBI Taxonomy" id="2919747"/>
    <lineage>
        <taxon>Bacteria</taxon>
        <taxon>Pseudomonadati</taxon>
        <taxon>Pseudomonadota</taxon>
        <taxon>Gammaproteobacteria</taxon>
        <taxon>Pseudomonadales</taxon>
        <taxon>Marinobacteraceae</taxon>
        <taxon>Marinobacter</taxon>
    </lineage>
</organism>
<accession>A0A5B0VEK3</accession>
<protein>
    <submittedName>
        <fullName evidence="1">DUF2924 domain-containing protein</fullName>
    </submittedName>
</protein>
<reference evidence="1 2" key="1">
    <citation type="submission" date="2019-08" db="EMBL/GenBank/DDBJ databases">
        <title>Marinobacter ZYF650 sp. nov., a marine bacterium isolated from seawater of the Mariana trench.</title>
        <authorList>
            <person name="Ahmad W."/>
        </authorList>
    </citation>
    <scope>NUCLEOTIDE SEQUENCE [LARGE SCALE GENOMIC DNA]</scope>
    <source>
        <strain evidence="1 2">ZYF650</strain>
    </source>
</reference>